<dbReference type="OrthoDB" id="3441998at2"/>
<name>A0A4R4T9X4_9ACTN</name>
<evidence type="ECO:0000313" key="4">
    <source>
        <dbReference type="Proteomes" id="UP000295345"/>
    </source>
</evidence>
<gene>
    <name evidence="3" type="ORF">E1283_17115</name>
</gene>
<evidence type="ECO:0000256" key="2">
    <source>
        <dbReference type="SAM" id="Phobius"/>
    </source>
</evidence>
<organism evidence="3 4">
    <name type="scientific">Streptomyces hainanensis</name>
    <dbReference type="NCBI Taxonomy" id="402648"/>
    <lineage>
        <taxon>Bacteria</taxon>
        <taxon>Bacillati</taxon>
        <taxon>Actinomycetota</taxon>
        <taxon>Actinomycetes</taxon>
        <taxon>Kitasatosporales</taxon>
        <taxon>Streptomycetaceae</taxon>
        <taxon>Streptomyces</taxon>
    </lineage>
</organism>
<feature type="region of interest" description="Disordered" evidence="1">
    <location>
        <begin position="280"/>
        <end position="326"/>
    </location>
</feature>
<protein>
    <submittedName>
        <fullName evidence="3">Uncharacterized protein</fullName>
    </submittedName>
</protein>
<dbReference type="EMBL" id="SMKI01000166">
    <property type="protein sequence ID" value="TDC74061.1"/>
    <property type="molecule type" value="Genomic_DNA"/>
</dbReference>
<reference evidence="3 4" key="1">
    <citation type="submission" date="2019-03" db="EMBL/GenBank/DDBJ databases">
        <title>Draft genome sequences of novel Actinobacteria.</title>
        <authorList>
            <person name="Sahin N."/>
            <person name="Ay H."/>
            <person name="Saygin H."/>
        </authorList>
    </citation>
    <scope>NUCLEOTIDE SEQUENCE [LARGE SCALE GENOMIC DNA]</scope>
    <source>
        <strain evidence="3 4">DSM 41900</strain>
    </source>
</reference>
<evidence type="ECO:0000313" key="3">
    <source>
        <dbReference type="EMBL" id="TDC74061.1"/>
    </source>
</evidence>
<dbReference type="Proteomes" id="UP000295345">
    <property type="component" value="Unassembled WGS sequence"/>
</dbReference>
<dbReference type="AlphaFoldDB" id="A0A4R4T9X4"/>
<keyword evidence="2" id="KW-1133">Transmembrane helix</keyword>
<feature type="compositionally biased region" description="Pro residues" evidence="1">
    <location>
        <begin position="289"/>
        <end position="314"/>
    </location>
</feature>
<dbReference type="RefSeq" id="WP_132818927.1">
    <property type="nucleotide sequence ID" value="NZ_SMKI01000166.1"/>
</dbReference>
<proteinExistence type="predicted"/>
<evidence type="ECO:0000256" key="1">
    <source>
        <dbReference type="SAM" id="MobiDB-lite"/>
    </source>
</evidence>
<keyword evidence="4" id="KW-1185">Reference proteome</keyword>
<feature type="transmembrane region" description="Helical" evidence="2">
    <location>
        <begin position="333"/>
        <end position="352"/>
    </location>
</feature>
<sequence length="377" mass="40842">MEGPAEHLTTAACLALHTWTWQRNPLPLDRVRGPLPAVPVTDLTAEREENLLRLTRASLEPRVAGTLAAVVAEVLRNPNRRFALLDRSHGRDRFAVLWGLHGIFGELLAGQPLGTGDEWLLRAARQALTPVPQRLAPPREVPRRPADDELLRALSRYEASAEGLPKLLAEVCARLADWPAPLRRRLCAVLLERRLLLEQLAAGEPDNRVAQVTRLYRHAVRPFAAEPWVADRLRTLLPELWLASDGSPAARRALREILSERPGLPEEAWVALFRAATRTPPTGRRVPAEPAPAPSPAEPRPAASPVPVPVPAPFRAPAERRDDPGPFTDVRTVGLLIAVLLALGIALVAYGCSAGGTFAHASGGAPAPSLTASRPGQ</sequence>
<keyword evidence="2" id="KW-0812">Transmembrane</keyword>
<comment type="caution">
    <text evidence="3">The sequence shown here is derived from an EMBL/GenBank/DDBJ whole genome shotgun (WGS) entry which is preliminary data.</text>
</comment>
<keyword evidence="2" id="KW-0472">Membrane</keyword>
<accession>A0A4R4T9X4</accession>